<dbReference type="GO" id="GO:0003677">
    <property type="term" value="F:DNA binding"/>
    <property type="evidence" value="ECO:0007669"/>
    <property type="project" value="UniProtKB-KW"/>
</dbReference>
<dbReference type="Proteomes" id="UP000241193">
    <property type="component" value="Unassembled WGS sequence"/>
</dbReference>
<dbReference type="InterPro" id="IPR050336">
    <property type="entry name" value="Chromosome_partition/occlusion"/>
</dbReference>
<dbReference type="Pfam" id="PF02195">
    <property type="entry name" value="ParB_N"/>
    <property type="match status" value="1"/>
</dbReference>
<evidence type="ECO:0000256" key="4">
    <source>
        <dbReference type="ARBA" id="ARBA00025472"/>
    </source>
</evidence>
<comment type="caution">
    <text evidence="6">The sequence shown here is derived from an EMBL/GenBank/DDBJ whole genome shotgun (WGS) entry which is preliminary data.</text>
</comment>
<dbReference type="InterPro" id="IPR041468">
    <property type="entry name" value="HTH_ParB/Spo0J"/>
</dbReference>
<accession>A0A2T4IDG1</accession>
<dbReference type="Gene3D" id="3.90.1530.30">
    <property type="match status" value="1"/>
</dbReference>
<dbReference type="Pfam" id="PF17762">
    <property type="entry name" value="HTH_ParB"/>
    <property type="match status" value="1"/>
</dbReference>
<dbReference type="FunFam" id="3.90.1530.30:FF:000001">
    <property type="entry name" value="Chromosome partitioning protein ParB"/>
    <property type="match status" value="1"/>
</dbReference>
<dbReference type="GO" id="GO:0005694">
    <property type="term" value="C:chromosome"/>
    <property type="evidence" value="ECO:0007669"/>
    <property type="project" value="TreeGrafter"/>
</dbReference>
<dbReference type="InterPro" id="IPR036086">
    <property type="entry name" value="ParB/Sulfiredoxin_sf"/>
</dbReference>
<organism evidence="6 7">
    <name type="scientific">Pseudothauera lacus</name>
    <dbReference type="NCBI Taxonomy" id="2136175"/>
    <lineage>
        <taxon>Bacteria</taxon>
        <taxon>Pseudomonadati</taxon>
        <taxon>Pseudomonadota</taxon>
        <taxon>Betaproteobacteria</taxon>
        <taxon>Rhodocyclales</taxon>
        <taxon>Zoogloeaceae</taxon>
        <taxon>Pseudothauera</taxon>
    </lineage>
</organism>
<name>A0A2T4IDG1_9RHOO</name>
<dbReference type="SUPFAM" id="SSF110849">
    <property type="entry name" value="ParB/Sulfiredoxin"/>
    <property type="match status" value="1"/>
</dbReference>
<dbReference type="CDD" id="cd16393">
    <property type="entry name" value="SPO0J_N"/>
    <property type="match status" value="1"/>
</dbReference>
<comment type="function">
    <text evidence="4">Involved in chromosome partition. Localize to both poles of the predivisional cell following completion of DNA replication. Binds to the DNA origin of replication.</text>
</comment>
<dbReference type="InterPro" id="IPR057240">
    <property type="entry name" value="ParB_dimer_C"/>
</dbReference>
<dbReference type="SUPFAM" id="SSF109709">
    <property type="entry name" value="KorB DNA-binding domain-like"/>
    <property type="match status" value="1"/>
</dbReference>
<proteinExistence type="inferred from homology"/>
<dbReference type="InterPro" id="IPR003115">
    <property type="entry name" value="ParB_N"/>
</dbReference>
<dbReference type="AlphaFoldDB" id="A0A2T4IDG1"/>
<dbReference type="PANTHER" id="PTHR33375">
    <property type="entry name" value="CHROMOSOME-PARTITIONING PROTEIN PARB-RELATED"/>
    <property type="match status" value="1"/>
</dbReference>
<evidence type="ECO:0000256" key="3">
    <source>
        <dbReference type="ARBA" id="ARBA00023125"/>
    </source>
</evidence>
<feature type="domain" description="ParB-like N-terminal" evidence="5">
    <location>
        <begin position="31"/>
        <end position="125"/>
    </location>
</feature>
<evidence type="ECO:0000259" key="5">
    <source>
        <dbReference type="SMART" id="SM00470"/>
    </source>
</evidence>
<evidence type="ECO:0000313" key="6">
    <source>
        <dbReference type="EMBL" id="PTD95788.1"/>
    </source>
</evidence>
<dbReference type="GO" id="GO:0007059">
    <property type="term" value="P:chromosome segregation"/>
    <property type="evidence" value="ECO:0007669"/>
    <property type="project" value="UniProtKB-KW"/>
</dbReference>
<dbReference type="Gene3D" id="1.10.10.2830">
    <property type="match status" value="1"/>
</dbReference>
<keyword evidence="7" id="KW-1185">Reference proteome</keyword>
<dbReference type="RefSeq" id="WP_107494029.1">
    <property type="nucleotide sequence ID" value="NZ_PZKC01000010.1"/>
</dbReference>
<dbReference type="InterPro" id="IPR004437">
    <property type="entry name" value="ParB/RepB/Spo0J"/>
</dbReference>
<reference evidence="6 7" key="1">
    <citation type="submission" date="2018-03" db="EMBL/GenBank/DDBJ databases">
        <authorList>
            <person name="Keele B.F."/>
        </authorList>
    </citation>
    <scope>NUCLEOTIDE SEQUENCE [LARGE SCALE GENOMIC DNA]</scope>
    <source>
        <strain evidence="6 7">D20</strain>
    </source>
</reference>
<evidence type="ECO:0000256" key="1">
    <source>
        <dbReference type="ARBA" id="ARBA00006295"/>
    </source>
</evidence>
<evidence type="ECO:0000313" key="7">
    <source>
        <dbReference type="Proteomes" id="UP000241193"/>
    </source>
</evidence>
<protein>
    <submittedName>
        <fullName evidence="6">Chromosome partitioning protein ParB</fullName>
    </submittedName>
</protein>
<evidence type="ECO:0000256" key="2">
    <source>
        <dbReference type="ARBA" id="ARBA00022829"/>
    </source>
</evidence>
<dbReference type="FunFam" id="1.10.10.2830:FF:000001">
    <property type="entry name" value="Chromosome partitioning protein ParB"/>
    <property type="match status" value="1"/>
</dbReference>
<dbReference type="OrthoDB" id="9802051at2"/>
<gene>
    <name evidence="6" type="ORF">C8261_12355</name>
</gene>
<dbReference type="NCBIfam" id="TIGR00180">
    <property type="entry name" value="parB_part"/>
    <property type="match status" value="1"/>
</dbReference>
<dbReference type="SMART" id="SM00470">
    <property type="entry name" value="ParB"/>
    <property type="match status" value="1"/>
</dbReference>
<comment type="similarity">
    <text evidence="1">Belongs to the ParB family.</text>
</comment>
<sequence length="288" mass="31321">MTPPKLKGLGRGLDALLAANRDEDAEQGELQTLRAELLQPGKYQPRTRMDPGSLEELAASIKAQGVMQPILVRPLAPLDGAPRYEIIAGERRWRASRIAGLDEVPCLVREIPDEAALAMSLIENIQREDLNPLEEAGGIQRLIDEFGMTHQQAADAVGRSRPAASNLLRLLNLASPVQELLMAGDIDMGHARALLPLDGANQIQLANQVAARGLSVRDTERLVQQTLDPRKHKAAPAPDRDLLRLEEELADLLGATVKIRANRKGAGELGIRFGTLDQLDGLLARLRG</sequence>
<dbReference type="EMBL" id="PZKC01000010">
    <property type="protein sequence ID" value="PTD95788.1"/>
    <property type="molecule type" value="Genomic_DNA"/>
</dbReference>
<dbReference type="GO" id="GO:0045881">
    <property type="term" value="P:positive regulation of sporulation resulting in formation of a cellular spore"/>
    <property type="evidence" value="ECO:0007669"/>
    <property type="project" value="TreeGrafter"/>
</dbReference>
<keyword evidence="2" id="KW-0159">Chromosome partition</keyword>
<keyword evidence="3" id="KW-0238">DNA-binding</keyword>
<dbReference type="PANTHER" id="PTHR33375:SF1">
    <property type="entry name" value="CHROMOSOME-PARTITIONING PROTEIN PARB-RELATED"/>
    <property type="match status" value="1"/>
</dbReference>
<dbReference type="Pfam" id="PF23552">
    <property type="entry name" value="ParB_C"/>
    <property type="match status" value="1"/>
</dbReference>
<reference evidence="6 7" key="2">
    <citation type="submission" date="2018-04" db="EMBL/GenBank/DDBJ databases">
        <title>Thauera lacus sp. nov., isolated from an saline lake in Inner Mongolia, China.</title>
        <authorList>
            <person name="Liang Q.-Y."/>
        </authorList>
    </citation>
    <scope>NUCLEOTIDE SEQUENCE [LARGE SCALE GENOMIC DNA]</scope>
    <source>
        <strain evidence="6 7">D20</strain>
    </source>
</reference>